<proteinExistence type="inferred from homology"/>
<keyword evidence="4" id="KW-1185">Reference proteome</keyword>
<dbReference type="InterPro" id="IPR029069">
    <property type="entry name" value="HotDog_dom_sf"/>
</dbReference>
<dbReference type="PANTHER" id="PTHR43664:SF1">
    <property type="entry name" value="BETA-METHYLMALYL-COA DEHYDRATASE"/>
    <property type="match status" value="1"/>
</dbReference>
<gene>
    <name evidence="3" type="ORF">NF556_00500</name>
</gene>
<evidence type="ECO:0000313" key="3">
    <source>
        <dbReference type="EMBL" id="USQ80177.1"/>
    </source>
</evidence>
<evidence type="ECO:0000259" key="2">
    <source>
        <dbReference type="Pfam" id="PF01575"/>
    </source>
</evidence>
<accession>A0ABY4YUB4</accession>
<reference evidence="3" key="1">
    <citation type="submission" date="2022-06" db="EMBL/GenBank/DDBJ databases">
        <title>Ornithinimicrobium HY1793.</title>
        <authorList>
            <person name="Huang Y."/>
        </authorList>
    </citation>
    <scope>NUCLEOTIDE SEQUENCE</scope>
    <source>
        <strain evidence="3">HY1793</strain>
    </source>
</reference>
<name>A0ABY4YUB4_9MICO</name>
<protein>
    <submittedName>
        <fullName evidence="3">MaoC family dehydratase</fullName>
    </submittedName>
</protein>
<evidence type="ECO:0000313" key="4">
    <source>
        <dbReference type="Proteomes" id="UP001056455"/>
    </source>
</evidence>
<organism evidence="3 4">
    <name type="scientific">Ornithinimicrobium faecis</name>
    <dbReference type="NCBI Taxonomy" id="2934158"/>
    <lineage>
        <taxon>Bacteria</taxon>
        <taxon>Bacillati</taxon>
        <taxon>Actinomycetota</taxon>
        <taxon>Actinomycetes</taxon>
        <taxon>Micrococcales</taxon>
        <taxon>Ornithinimicrobiaceae</taxon>
        <taxon>Ornithinimicrobium</taxon>
    </lineage>
</organism>
<dbReference type="Gene3D" id="3.10.129.10">
    <property type="entry name" value="Hotdog Thioesterase"/>
    <property type="match status" value="1"/>
</dbReference>
<evidence type="ECO:0000256" key="1">
    <source>
        <dbReference type="ARBA" id="ARBA00005254"/>
    </source>
</evidence>
<dbReference type="CDD" id="cd03454">
    <property type="entry name" value="YdeM"/>
    <property type="match status" value="1"/>
</dbReference>
<dbReference type="Pfam" id="PF01575">
    <property type="entry name" value="MaoC_dehydratas"/>
    <property type="match status" value="1"/>
</dbReference>
<dbReference type="Proteomes" id="UP001056455">
    <property type="component" value="Chromosome"/>
</dbReference>
<dbReference type="InterPro" id="IPR052342">
    <property type="entry name" value="MCH/BMMD"/>
</dbReference>
<feature type="domain" description="MaoC-like" evidence="2">
    <location>
        <begin position="37"/>
        <end position="132"/>
    </location>
</feature>
<comment type="similarity">
    <text evidence="1">Belongs to the enoyl-CoA hydratase/isomerase family.</text>
</comment>
<dbReference type="RefSeq" id="WP_252593553.1">
    <property type="nucleotide sequence ID" value="NZ_CP099489.1"/>
</dbReference>
<dbReference type="SUPFAM" id="SSF54637">
    <property type="entry name" value="Thioesterase/thiol ester dehydrase-isomerase"/>
    <property type="match status" value="1"/>
</dbReference>
<dbReference type="EMBL" id="CP099489">
    <property type="protein sequence ID" value="USQ80177.1"/>
    <property type="molecule type" value="Genomic_DNA"/>
</dbReference>
<sequence>MTTDPWSTTKSLREDFETPRSDRWFEDYTVGDVREYGSIALSEEEIVEFALTYDPQRMHIDPQWAATGPFNGLIASGIQTIGVFMRLYADHYLTTSGSLASPGADEVRWTKPVRPGDALRLRAETLETRLSRSKPDRGLIVTKCELLNQHDEVVLSQTVMNLVAVRPTA</sequence>
<dbReference type="PANTHER" id="PTHR43664">
    <property type="entry name" value="MONOAMINE OXIDASE-RELATED"/>
    <property type="match status" value="1"/>
</dbReference>
<dbReference type="InterPro" id="IPR002539">
    <property type="entry name" value="MaoC-like_dom"/>
</dbReference>